<dbReference type="KEGG" id="tad:TRIADDRAFT_61796"/>
<protein>
    <submittedName>
        <fullName evidence="1">Uncharacterized protein</fullName>
    </submittedName>
</protein>
<dbReference type="STRING" id="10228.B3SBZ8"/>
<dbReference type="EMBL" id="DS985267">
    <property type="protein sequence ID" value="EDV19762.1"/>
    <property type="molecule type" value="Genomic_DNA"/>
</dbReference>
<dbReference type="AlphaFoldDB" id="B3SBZ8"/>
<dbReference type="Proteomes" id="UP000009022">
    <property type="component" value="Unassembled WGS sequence"/>
</dbReference>
<reference evidence="1 2" key="1">
    <citation type="journal article" date="2008" name="Nature">
        <title>The Trichoplax genome and the nature of placozoans.</title>
        <authorList>
            <person name="Srivastava M."/>
            <person name="Begovic E."/>
            <person name="Chapman J."/>
            <person name="Putnam N.H."/>
            <person name="Hellsten U."/>
            <person name="Kawashima T."/>
            <person name="Kuo A."/>
            <person name="Mitros T."/>
            <person name="Salamov A."/>
            <person name="Carpenter M.L."/>
            <person name="Signorovitch A.Y."/>
            <person name="Moreno M.A."/>
            <person name="Kamm K."/>
            <person name="Grimwood J."/>
            <person name="Schmutz J."/>
            <person name="Shapiro H."/>
            <person name="Grigoriev I.V."/>
            <person name="Buss L.W."/>
            <person name="Schierwater B."/>
            <person name="Dellaporta S.L."/>
            <person name="Rokhsar D.S."/>
        </authorList>
    </citation>
    <scope>NUCLEOTIDE SEQUENCE [LARGE SCALE GENOMIC DNA]</scope>
    <source>
        <strain evidence="1 2">Grell-BS-1999</strain>
    </source>
</reference>
<dbReference type="RefSeq" id="XP_002117786.1">
    <property type="nucleotide sequence ID" value="XM_002117750.1"/>
</dbReference>
<dbReference type="eggNOG" id="ENOG502S7FV">
    <property type="taxonomic scope" value="Eukaryota"/>
</dbReference>
<organism evidence="1 2">
    <name type="scientific">Trichoplax adhaerens</name>
    <name type="common">Trichoplax reptans</name>
    <dbReference type="NCBI Taxonomy" id="10228"/>
    <lineage>
        <taxon>Eukaryota</taxon>
        <taxon>Metazoa</taxon>
        <taxon>Placozoa</taxon>
        <taxon>Uniplacotomia</taxon>
        <taxon>Trichoplacea</taxon>
        <taxon>Trichoplacidae</taxon>
        <taxon>Trichoplax</taxon>
    </lineage>
</organism>
<accession>B3SBZ8</accession>
<dbReference type="CTD" id="6758998"/>
<name>B3SBZ8_TRIAD</name>
<sequence length="212" mass="24718">MSVSKEYPRPSPTTEISIQFEQQLDHVARWLTFWTHELCVGFLQKLLRICTLDEMNFLWSVSEPALHRDFLYSSSLDHPYHGFMPISTHRSRQIRRRLEERRLRSKGNEKTIHRMQSAMLRSMTDIKQLCQSNNAPEGLKKESVLPTIYANPGRDYLFKDHHRRISIMKGRECVPLQLLIYSRSNIVPCCAEPDNSSTYIGIQVTVTSLPLT</sequence>
<evidence type="ECO:0000313" key="1">
    <source>
        <dbReference type="EMBL" id="EDV19762.1"/>
    </source>
</evidence>
<dbReference type="InParanoid" id="B3SBZ8"/>
<dbReference type="OrthoDB" id="10044234at2759"/>
<dbReference type="HOGENOM" id="CLU_1301133_0_0_1"/>
<proteinExistence type="predicted"/>
<gene>
    <name evidence="1" type="ORF">TRIADDRAFT_61796</name>
</gene>
<keyword evidence="2" id="KW-1185">Reference proteome</keyword>
<evidence type="ECO:0000313" key="2">
    <source>
        <dbReference type="Proteomes" id="UP000009022"/>
    </source>
</evidence>
<dbReference type="GeneID" id="6758998"/>